<organism evidence="1 2">
    <name type="scientific">Pararhodobacter oceanensis</name>
    <dbReference type="NCBI Taxonomy" id="2172121"/>
    <lineage>
        <taxon>Bacteria</taxon>
        <taxon>Pseudomonadati</taxon>
        <taxon>Pseudomonadota</taxon>
        <taxon>Alphaproteobacteria</taxon>
        <taxon>Rhodobacterales</taxon>
        <taxon>Paracoccaceae</taxon>
        <taxon>Pararhodobacter</taxon>
    </lineage>
</organism>
<dbReference type="EMBL" id="QDKM01000003">
    <property type="protein sequence ID" value="PVH29152.1"/>
    <property type="molecule type" value="Genomic_DNA"/>
</dbReference>
<dbReference type="RefSeq" id="WP_116558150.1">
    <property type="nucleotide sequence ID" value="NZ_QDKM01000003.1"/>
</dbReference>
<name>A0A2T8HV21_9RHOB</name>
<protein>
    <recommendedName>
        <fullName evidence="3">Aminoglycoside phosphotransferase domain-containing protein</fullName>
    </recommendedName>
</protein>
<dbReference type="SUPFAM" id="SSF56112">
    <property type="entry name" value="Protein kinase-like (PK-like)"/>
    <property type="match status" value="1"/>
</dbReference>
<proteinExistence type="predicted"/>
<evidence type="ECO:0000313" key="2">
    <source>
        <dbReference type="Proteomes" id="UP000245911"/>
    </source>
</evidence>
<evidence type="ECO:0008006" key="3">
    <source>
        <dbReference type="Google" id="ProtNLM"/>
    </source>
</evidence>
<evidence type="ECO:0000313" key="1">
    <source>
        <dbReference type="EMBL" id="PVH29152.1"/>
    </source>
</evidence>
<dbReference type="Proteomes" id="UP000245911">
    <property type="component" value="Unassembled WGS sequence"/>
</dbReference>
<gene>
    <name evidence="1" type="ORF">DDE20_09025</name>
</gene>
<dbReference type="AlphaFoldDB" id="A0A2T8HV21"/>
<accession>A0A2T8HV21</accession>
<dbReference type="OrthoDB" id="5621369at2"/>
<comment type="caution">
    <text evidence="1">The sequence shown here is derived from an EMBL/GenBank/DDBJ whole genome shotgun (WGS) entry which is preliminary data.</text>
</comment>
<keyword evidence="2" id="KW-1185">Reference proteome</keyword>
<dbReference type="InterPro" id="IPR011009">
    <property type="entry name" value="Kinase-like_dom_sf"/>
</dbReference>
<sequence length="340" mass="37813">MASNRRSRKTRIRDSAEALFGQKITEVSAPGGSSRSSLRFHFAEHTVIGTLRPNFRRTHLEAYVLRALAPYTDDIPRCLGVDGEIMFQSDVGARRLNTELFKLDPAAQQELVAEAMAGIFRIQHAARQTDLHDKLPHLGNNPDWLANLADGVATLVPFKDADIPAHFDAAAVVERLTHQGLQFVKWDCRTGNAAIGDDEKLRWFDFEYAGLRHGAEDLAWLIADESLPVDGPRLDAMVRDALPRDPAGGVDDYMEYLAVYTVFHALQRLELIVSEARKRGWLRIEHVLGKDDVGAHPLFAANLCRTGAYFASQSVLTDMLVGHFEAAVQVFERILETGSA</sequence>
<reference evidence="1 2" key="1">
    <citation type="submission" date="2018-04" db="EMBL/GenBank/DDBJ databases">
        <title>Pararhodobacter oceanense sp. nov., isolated from marine intertidal sediment.</title>
        <authorList>
            <person name="Wang X.-L."/>
            <person name="Du Z.-J."/>
        </authorList>
    </citation>
    <scope>NUCLEOTIDE SEQUENCE [LARGE SCALE GENOMIC DNA]</scope>
    <source>
        <strain evidence="1 2">AM505</strain>
    </source>
</reference>